<reference evidence="2 3" key="1">
    <citation type="submission" date="2020-08" db="EMBL/GenBank/DDBJ databases">
        <authorList>
            <person name="Koutsovoulos G."/>
            <person name="Danchin GJ E."/>
        </authorList>
    </citation>
    <scope>NUCLEOTIDE SEQUENCE [LARGE SCALE GENOMIC DNA]</scope>
</reference>
<organism evidence="2 3">
    <name type="scientific">Meloidogyne enterolobii</name>
    <name type="common">Root-knot nematode worm</name>
    <name type="synonym">Meloidogyne mayaguensis</name>
    <dbReference type="NCBI Taxonomy" id="390850"/>
    <lineage>
        <taxon>Eukaryota</taxon>
        <taxon>Metazoa</taxon>
        <taxon>Ecdysozoa</taxon>
        <taxon>Nematoda</taxon>
        <taxon>Chromadorea</taxon>
        <taxon>Rhabditida</taxon>
        <taxon>Tylenchina</taxon>
        <taxon>Tylenchomorpha</taxon>
        <taxon>Tylenchoidea</taxon>
        <taxon>Meloidogynidae</taxon>
        <taxon>Meloidogyninae</taxon>
        <taxon>Meloidogyne</taxon>
    </lineage>
</organism>
<gene>
    <name evidence="2" type="ORF">MENT_LOCUS2002</name>
</gene>
<sequence>MHHGGIYPDDPIKFEEYTSLRANIECIGLFKTFNEAFERLVNKIITFTRINLKNIKLPFENTEVIANELKDYDVSQKIRDSATSKDTEYYRELTNIVIKCKIFMADLHSKGSESSLIDIYSFMEKVPFELNSLKIIFNLSKIQSKEIDKAINEEIYNQHLENKNKLRKEIKNVIVEGNCPFGLYAAFELFMEGINVTVVSGLSSQEKDKIIYINKNQIPKLRFILGTEFDKFLNEQEKTQINNGINLNIKTFENALKERIKVLSEYVQAKEKINKDEESFLKLNFGTKVLDITTVNEKPKAILDKVDVEIPFDLFFCNFTKYIKQGSVILNKRDNKDKIFKESQFNMKIEMDSHILFKYFDKFIKKLDFLSKRIKKRYDYMHSLIYNGMEEIKDNSRSPLTRTGKVYKTLPNGQICYKFTSRSKTTVRIFETETKIQIYSETPMAIVELIEEVKNEREELEEINDEEYMKRKGELIIDEEKCNHEKELKEKLNDVKNKQKKILDEKLNGVNDLKKIKAIKNNNKKEENEKLDKIKNEKNKIWEEKLEKIKAVNLKLLEAGIKGERAKLLEKYDDFIVELKEKWFRAVFYHVFDEVYKTEDKKKVVIKLSKEEEKQNEKGKASTSNNIKTIQDKQEEHVLYFDKNSLIGKTFLLKIYGKENAVKLVKGKKDSEILVDISDENIADKMIEGLLDVDNAVSAIKEYNNSSEQMDLTKMLTEALKNKGSA</sequence>
<feature type="coiled-coil region" evidence="1">
    <location>
        <begin position="446"/>
        <end position="537"/>
    </location>
</feature>
<proteinExistence type="predicted"/>
<evidence type="ECO:0000313" key="2">
    <source>
        <dbReference type="EMBL" id="CAD2127714.1"/>
    </source>
</evidence>
<dbReference type="AlphaFoldDB" id="A0A6V7TME5"/>
<protein>
    <submittedName>
        <fullName evidence="2">Uncharacterized protein</fullName>
    </submittedName>
</protein>
<dbReference type="Proteomes" id="UP000580250">
    <property type="component" value="Unassembled WGS sequence"/>
</dbReference>
<name>A0A6V7TME5_MELEN</name>
<evidence type="ECO:0000256" key="1">
    <source>
        <dbReference type="SAM" id="Coils"/>
    </source>
</evidence>
<accession>A0A6V7TME5</accession>
<keyword evidence="1" id="KW-0175">Coiled coil</keyword>
<dbReference type="EMBL" id="CAJEWN010000006">
    <property type="protein sequence ID" value="CAD2127714.1"/>
    <property type="molecule type" value="Genomic_DNA"/>
</dbReference>
<evidence type="ECO:0000313" key="3">
    <source>
        <dbReference type="Proteomes" id="UP000580250"/>
    </source>
</evidence>
<comment type="caution">
    <text evidence="2">The sequence shown here is derived from an EMBL/GenBank/DDBJ whole genome shotgun (WGS) entry which is preliminary data.</text>
</comment>